<reference evidence="1" key="1">
    <citation type="submission" date="2014-11" db="EMBL/GenBank/DDBJ databases">
        <authorList>
            <person name="Amaro Gonzalez C."/>
        </authorList>
    </citation>
    <scope>NUCLEOTIDE SEQUENCE</scope>
</reference>
<protein>
    <submittedName>
        <fullName evidence="1">Uncharacterized protein</fullName>
    </submittedName>
</protein>
<reference evidence="1" key="2">
    <citation type="journal article" date="2015" name="Fish Shellfish Immunol.">
        <title>Early steps in the European eel (Anguilla anguilla)-Vibrio vulnificus interaction in the gills: Role of the RtxA13 toxin.</title>
        <authorList>
            <person name="Callol A."/>
            <person name="Pajuelo D."/>
            <person name="Ebbesson L."/>
            <person name="Teles M."/>
            <person name="MacKenzie S."/>
            <person name="Amaro C."/>
        </authorList>
    </citation>
    <scope>NUCLEOTIDE SEQUENCE</scope>
</reference>
<organism evidence="1">
    <name type="scientific">Anguilla anguilla</name>
    <name type="common">European freshwater eel</name>
    <name type="synonym">Muraena anguilla</name>
    <dbReference type="NCBI Taxonomy" id="7936"/>
    <lineage>
        <taxon>Eukaryota</taxon>
        <taxon>Metazoa</taxon>
        <taxon>Chordata</taxon>
        <taxon>Craniata</taxon>
        <taxon>Vertebrata</taxon>
        <taxon>Euteleostomi</taxon>
        <taxon>Actinopterygii</taxon>
        <taxon>Neopterygii</taxon>
        <taxon>Teleostei</taxon>
        <taxon>Anguilliformes</taxon>
        <taxon>Anguillidae</taxon>
        <taxon>Anguilla</taxon>
    </lineage>
</organism>
<dbReference type="EMBL" id="GBXM01006495">
    <property type="protein sequence ID" value="JAI02083.1"/>
    <property type="molecule type" value="Transcribed_RNA"/>
</dbReference>
<evidence type="ECO:0000313" key="1">
    <source>
        <dbReference type="EMBL" id="JAI02083.1"/>
    </source>
</evidence>
<proteinExistence type="predicted"/>
<name>A0A0E9XH78_ANGAN</name>
<sequence length="26" mass="2943">MAAIHHRGVVAPDVSFSRSLQFTFRL</sequence>
<accession>A0A0E9XH78</accession>
<dbReference type="AlphaFoldDB" id="A0A0E9XH78"/>